<evidence type="ECO:0000313" key="2">
    <source>
        <dbReference type="Proteomes" id="UP000824120"/>
    </source>
</evidence>
<proteinExistence type="predicted"/>
<accession>A0A9J6B781</accession>
<name>A0A9J6B781_SOLCO</name>
<sequence length="103" mass="12050">MYNVKKNTSYALYGFPWTFLVWIDEAFPYLGKCTGKSLDTPLSIPCLLRWYTSKNDNIVEGDPFKYKGRSTNIVHPYLTPTIREMGQNYMITFMPYTDEVKDV</sequence>
<evidence type="ECO:0000313" key="1">
    <source>
        <dbReference type="EMBL" id="KAG5632466.1"/>
    </source>
</evidence>
<dbReference type="OrthoDB" id="1303650at2759"/>
<gene>
    <name evidence="1" type="ORF">H5410_004183</name>
</gene>
<keyword evidence="2" id="KW-1185">Reference proteome</keyword>
<comment type="caution">
    <text evidence="1">The sequence shown here is derived from an EMBL/GenBank/DDBJ whole genome shotgun (WGS) entry which is preliminary data.</text>
</comment>
<reference evidence="1 2" key="1">
    <citation type="submission" date="2020-09" db="EMBL/GenBank/DDBJ databases">
        <title>De no assembly of potato wild relative species, Solanum commersonii.</title>
        <authorList>
            <person name="Cho K."/>
        </authorList>
    </citation>
    <scope>NUCLEOTIDE SEQUENCE [LARGE SCALE GENOMIC DNA]</scope>
    <source>
        <strain evidence="1">LZ3.2</strain>
        <tissue evidence="1">Leaf</tissue>
    </source>
</reference>
<feature type="non-terminal residue" evidence="1">
    <location>
        <position position="103"/>
    </location>
</feature>
<dbReference type="EMBL" id="JACXVP010000001">
    <property type="protein sequence ID" value="KAG5632466.1"/>
    <property type="molecule type" value="Genomic_DNA"/>
</dbReference>
<dbReference type="Proteomes" id="UP000824120">
    <property type="component" value="Chromosome 1"/>
</dbReference>
<dbReference type="AlphaFoldDB" id="A0A9J6B781"/>
<protein>
    <submittedName>
        <fullName evidence="1">Uncharacterized protein</fullName>
    </submittedName>
</protein>
<organism evidence="1 2">
    <name type="scientific">Solanum commersonii</name>
    <name type="common">Commerson's wild potato</name>
    <name type="synonym">Commerson's nightshade</name>
    <dbReference type="NCBI Taxonomy" id="4109"/>
    <lineage>
        <taxon>Eukaryota</taxon>
        <taxon>Viridiplantae</taxon>
        <taxon>Streptophyta</taxon>
        <taxon>Embryophyta</taxon>
        <taxon>Tracheophyta</taxon>
        <taxon>Spermatophyta</taxon>
        <taxon>Magnoliopsida</taxon>
        <taxon>eudicotyledons</taxon>
        <taxon>Gunneridae</taxon>
        <taxon>Pentapetalae</taxon>
        <taxon>asterids</taxon>
        <taxon>lamiids</taxon>
        <taxon>Solanales</taxon>
        <taxon>Solanaceae</taxon>
        <taxon>Solanoideae</taxon>
        <taxon>Solaneae</taxon>
        <taxon>Solanum</taxon>
    </lineage>
</organism>